<dbReference type="RefSeq" id="WP_015641729.1">
    <property type="nucleotide sequence ID" value="NC_021219.1"/>
</dbReference>
<dbReference type="InterPro" id="IPR013766">
    <property type="entry name" value="Thioredoxin_domain"/>
</dbReference>
<dbReference type="Gene3D" id="3.40.30.10">
    <property type="entry name" value="Glutaredoxin"/>
    <property type="match status" value="1"/>
</dbReference>
<feature type="transmembrane region" description="Helical" evidence="2">
    <location>
        <begin position="6"/>
        <end position="25"/>
    </location>
</feature>
<dbReference type="OrthoDB" id="9790194at2"/>
<keyword evidence="2" id="KW-0812">Transmembrane</keyword>
<name>R4PMZ0_9BACT</name>
<protein>
    <recommendedName>
        <fullName evidence="3">Thioredoxin domain-containing protein</fullName>
    </recommendedName>
</protein>
<dbReference type="Pfam" id="PF00085">
    <property type="entry name" value="Thioredoxin"/>
    <property type="match status" value="1"/>
</dbReference>
<dbReference type="CDD" id="cd02947">
    <property type="entry name" value="TRX_family"/>
    <property type="match status" value="1"/>
</dbReference>
<evidence type="ECO:0000313" key="4">
    <source>
        <dbReference type="EMBL" id="AGL62279.1"/>
    </source>
</evidence>
<keyword evidence="2" id="KW-0472">Membrane</keyword>
<sequence>MRKPFVIGATVTFVILASGLLYLFMRPSTAPSQQSVNAPSNVNTTPSSPASSTQGRYTTYSAAAANDTSFSETILFFYAPWCPECRAFDTVLTSATIPESTQILKVDYDTATDLKQRYGVTLQTTFVKITSGGEKVSLWTAYGKEKSLQAVLSNT</sequence>
<dbReference type="STRING" id="1332188.L336_0576"/>
<reference evidence="4 5" key="1">
    <citation type="journal article" date="2013" name="Nat. Biotechnol.">
        <title>Genome sequences of rare, uncultured bacteria obtained by differential coverage binning of multiple metagenomes.</title>
        <authorList>
            <person name="Albertsen M."/>
            <person name="Hugenholtz P."/>
            <person name="Skarshewski A."/>
            <person name="Nielsen K.L."/>
            <person name="Tyson G.W."/>
            <person name="Nielsen P.H."/>
        </authorList>
    </citation>
    <scope>NUCLEOTIDE SEQUENCE [LARGE SCALE GENOMIC DNA]</scope>
    <source>
        <strain evidence="4">TM71</strain>
    </source>
</reference>
<dbReference type="KEGG" id="saal:L336_0576"/>
<proteinExistence type="predicted"/>
<evidence type="ECO:0000256" key="1">
    <source>
        <dbReference type="SAM" id="MobiDB-lite"/>
    </source>
</evidence>
<keyword evidence="2" id="KW-1133">Transmembrane helix</keyword>
<dbReference type="Proteomes" id="UP000013893">
    <property type="component" value="Chromosome"/>
</dbReference>
<dbReference type="InterPro" id="IPR036249">
    <property type="entry name" value="Thioredoxin-like_sf"/>
</dbReference>
<gene>
    <name evidence="4" type="ORF">L336_0576</name>
</gene>
<dbReference type="EMBL" id="CP005957">
    <property type="protein sequence ID" value="AGL62279.1"/>
    <property type="molecule type" value="Genomic_DNA"/>
</dbReference>
<dbReference type="AlphaFoldDB" id="R4PMZ0"/>
<dbReference type="SUPFAM" id="SSF52833">
    <property type="entry name" value="Thioredoxin-like"/>
    <property type="match status" value="1"/>
</dbReference>
<evidence type="ECO:0000256" key="2">
    <source>
        <dbReference type="SAM" id="Phobius"/>
    </source>
</evidence>
<dbReference type="HOGENOM" id="CLU_142208_0_0_0"/>
<accession>R4PMZ0</accession>
<evidence type="ECO:0000313" key="5">
    <source>
        <dbReference type="Proteomes" id="UP000013893"/>
    </source>
</evidence>
<feature type="region of interest" description="Disordered" evidence="1">
    <location>
        <begin position="32"/>
        <end position="54"/>
    </location>
</feature>
<organism evidence="4 5">
    <name type="scientific">Candidatus Saccharimonas aalborgensis</name>
    <dbReference type="NCBI Taxonomy" id="1332188"/>
    <lineage>
        <taxon>Bacteria</taxon>
        <taxon>Candidatus Saccharimonadota</taxon>
        <taxon>Candidatus Saccharimonadia</taxon>
        <taxon>Candidatus Saccharimonadales</taxon>
        <taxon>Candidatus Saccharimonadaceae</taxon>
        <taxon>Candidatus Saccharimonas</taxon>
    </lineage>
</organism>
<feature type="domain" description="Thioredoxin" evidence="3">
    <location>
        <begin position="71"/>
        <end position="150"/>
    </location>
</feature>
<evidence type="ECO:0000259" key="3">
    <source>
        <dbReference type="Pfam" id="PF00085"/>
    </source>
</evidence>
<keyword evidence="5" id="KW-1185">Reference proteome</keyword>